<evidence type="ECO:0000313" key="9">
    <source>
        <dbReference type="EMBL" id="SSX26287.1"/>
    </source>
</evidence>
<dbReference type="CDD" id="cd16266">
    <property type="entry name" value="IF2_aeIF5B_IV"/>
    <property type="match status" value="1"/>
</dbReference>
<reference evidence="9" key="1">
    <citation type="submission" date="2018-07" db="EMBL/GenBank/DDBJ databases">
        <authorList>
            <person name="Quirk P.G."/>
            <person name="Krulwich T.A."/>
        </authorList>
    </citation>
    <scope>NUCLEOTIDE SEQUENCE</scope>
</reference>
<dbReference type="CDD" id="cd01887">
    <property type="entry name" value="IF2_eIF5B"/>
    <property type="match status" value="1"/>
</dbReference>
<proteinExistence type="predicted"/>
<name>A0A336MD14_CULSO</name>
<evidence type="ECO:0000256" key="1">
    <source>
        <dbReference type="ARBA" id="ARBA00001944"/>
    </source>
</evidence>
<keyword evidence="3" id="KW-0547">Nucleotide-binding</keyword>
<dbReference type="InterPro" id="IPR015760">
    <property type="entry name" value="TIF_IF2"/>
</dbReference>
<keyword evidence="4" id="KW-0342">GTP-binding</keyword>
<evidence type="ECO:0000256" key="6">
    <source>
        <dbReference type="ARBA" id="ARBA00053410"/>
    </source>
</evidence>
<dbReference type="GO" id="GO:0005739">
    <property type="term" value="C:mitochondrion"/>
    <property type="evidence" value="ECO:0007669"/>
    <property type="project" value="TreeGrafter"/>
</dbReference>
<dbReference type="FunFam" id="2.40.30.10:FF:000013">
    <property type="entry name" value="eukaryotic translation initiation factor 5B"/>
    <property type="match status" value="1"/>
</dbReference>
<dbReference type="SUPFAM" id="SSF52540">
    <property type="entry name" value="P-loop containing nucleoside triphosphate hydrolases"/>
    <property type="match status" value="1"/>
</dbReference>
<dbReference type="InterPro" id="IPR036925">
    <property type="entry name" value="TIF_IF2_dom3_sf"/>
</dbReference>
<dbReference type="PRINTS" id="PR00315">
    <property type="entry name" value="ELONGATNFCT"/>
</dbReference>
<comment type="cofactor">
    <cofactor evidence="1">
        <name>a monovalent cation</name>
        <dbReference type="ChEBI" id="CHEBI:60242"/>
    </cofactor>
</comment>
<dbReference type="VEuPathDB" id="VectorBase:CSON013281"/>
<dbReference type="PANTHER" id="PTHR43381:SF4">
    <property type="entry name" value="EUKARYOTIC TRANSLATION INITIATION FACTOR 5B"/>
    <property type="match status" value="1"/>
</dbReference>
<dbReference type="PROSITE" id="PS51722">
    <property type="entry name" value="G_TR_2"/>
    <property type="match status" value="1"/>
</dbReference>
<dbReference type="Gene3D" id="3.40.50.10050">
    <property type="entry name" value="Translation initiation factor IF- 2, domain 3"/>
    <property type="match status" value="1"/>
</dbReference>
<dbReference type="InterPro" id="IPR023115">
    <property type="entry name" value="TIF_IF2_dom3"/>
</dbReference>
<evidence type="ECO:0000256" key="4">
    <source>
        <dbReference type="ARBA" id="ARBA00023134"/>
    </source>
</evidence>
<sequence>MEFKLPGLLIIDTPGHESFSNLRSRGSSLCDIAILVVDIMHGLEPQTIESINLLKQRKTPFVVALNKIDRLYDWQTFNRKDVRDILKSQATNTQQEFQKRTNEIIVQFAEQGLNAALFYENPDPKSYISLIPTSAITGEGMGNLLLLINQFCQAQLSKRLMYSEELQATVLEVKAIAGLGTTIDVILVNGRLREGQTMILAGTEGPITTQIKALLMPQPMKELRVKNAFIEYKEIVAAQGVKIAAKELEKAIAGLNLQVAQKPDEVEIYKEMVAKDLRSVLSSIKLSDRGVFYSGIRIGPVVKKDVMKASIMLEHDSQYATILAFDVKVERDAQDLADHLGVKIFQADIIYHLFDKFTAYREELKQRKKNEFKSIAVFPCKLKILPQFIFNSRDPIVMGVIVEAGIVREGTPICVPSKDFVDIGVVTSIECNHKQIESARKGQEVCIKIESTGDAPKMYGRHFDETDMLVSKISRQSIDACKDYFRDELLKSDWALMVELKKTFEIL</sequence>
<dbReference type="GO" id="GO:0005525">
    <property type="term" value="F:GTP binding"/>
    <property type="evidence" value="ECO:0007669"/>
    <property type="project" value="UniProtKB-KW"/>
</dbReference>
<feature type="domain" description="Tr-type G" evidence="8">
    <location>
        <begin position="1"/>
        <end position="156"/>
    </location>
</feature>
<organism evidence="9">
    <name type="scientific">Culicoides sonorensis</name>
    <name type="common">Biting midge</name>
    <dbReference type="NCBI Taxonomy" id="179676"/>
    <lineage>
        <taxon>Eukaryota</taxon>
        <taxon>Metazoa</taxon>
        <taxon>Ecdysozoa</taxon>
        <taxon>Arthropoda</taxon>
        <taxon>Hexapoda</taxon>
        <taxon>Insecta</taxon>
        <taxon>Pterygota</taxon>
        <taxon>Neoptera</taxon>
        <taxon>Endopterygota</taxon>
        <taxon>Diptera</taxon>
        <taxon>Nematocera</taxon>
        <taxon>Chironomoidea</taxon>
        <taxon>Ceratopogonidae</taxon>
        <taxon>Ceratopogoninae</taxon>
        <taxon>Culicoides</taxon>
        <taxon>Monoculicoides</taxon>
    </lineage>
</organism>
<evidence type="ECO:0000256" key="7">
    <source>
        <dbReference type="ARBA" id="ARBA00061781"/>
    </source>
</evidence>
<dbReference type="SUPFAM" id="SSF52156">
    <property type="entry name" value="Initiation factor IF2/eIF5b, domain 3"/>
    <property type="match status" value="1"/>
</dbReference>
<dbReference type="Pfam" id="PF11987">
    <property type="entry name" value="IF-2"/>
    <property type="match status" value="1"/>
</dbReference>
<protein>
    <recommendedName>
        <fullName evidence="2">Eukaryotic translation initiation factor 5B</fullName>
    </recommendedName>
    <alternativeName>
        <fullName evidence="5">Translation initiation factor IF-2</fullName>
    </alternativeName>
</protein>
<evidence type="ECO:0000256" key="3">
    <source>
        <dbReference type="ARBA" id="ARBA00022741"/>
    </source>
</evidence>
<dbReference type="InterPro" id="IPR000795">
    <property type="entry name" value="T_Tr_GTP-bd_dom"/>
</dbReference>
<dbReference type="FunFam" id="2.40.30.10:FF:000026">
    <property type="entry name" value="Eukaryotic translation initiation factor 5B"/>
    <property type="match status" value="1"/>
</dbReference>
<evidence type="ECO:0000256" key="2">
    <source>
        <dbReference type="ARBA" id="ARBA00013824"/>
    </source>
</evidence>
<dbReference type="CDD" id="cd03703">
    <property type="entry name" value="aeIF5B_II"/>
    <property type="match status" value="1"/>
</dbReference>
<dbReference type="InterPro" id="IPR029459">
    <property type="entry name" value="EFTU-type"/>
</dbReference>
<dbReference type="Pfam" id="PF14578">
    <property type="entry name" value="GTP_EFTU_D4"/>
    <property type="match status" value="1"/>
</dbReference>
<comment type="function">
    <text evidence="6">Plays a role in translation initiation. Ribosome-dependent GTPase that promotes the joining of the 60S ribosomal subunit to the pre-initiation complex to form the 80S initiation complex with the initiator methionine-tRNA in the P-site base paired to the start codon. Together with eIF1A (EIF1AX), actively orients the initiator methionine-tRNA in a conformation that allows 60S ribosomal subunit joining to form the 80S initiation complex. Is released after formation of the 80S initiation complex. Its GTPase activity is not essential for ribosomal subunits joining, but GTP hydrolysis is needed for eIF1A (EIF1AX) ejection quickly followed by EIF5B release to form elongation-competent ribosomes. In contrast to its procaryotic homolog, does not promote recruitment of Met-rRNA to the small ribosomal subunit.</text>
</comment>
<dbReference type="PANTHER" id="PTHR43381">
    <property type="entry name" value="TRANSLATION INITIATION FACTOR IF-2-RELATED"/>
    <property type="match status" value="1"/>
</dbReference>
<dbReference type="AlphaFoldDB" id="A0A336MD14"/>
<comment type="subunit">
    <text evidence="7">Interacts through its C-terminal domain (CTD) with the CTD of eIF1A (EIF1AX) or with the CTD of EIF5 (mutually exclusive) through a common binding site. Interacts with eIF1A (EIF1AX) from the location of the start codon by the 43S complex until the formation of the 80S complex. Interacts with ANXA5 in a calcium and phospholipid-dependent manner.</text>
</comment>
<dbReference type="GO" id="GO:0003924">
    <property type="term" value="F:GTPase activity"/>
    <property type="evidence" value="ECO:0007669"/>
    <property type="project" value="InterPro"/>
</dbReference>
<dbReference type="SUPFAM" id="SSF50447">
    <property type="entry name" value="Translation proteins"/>
    <property type="match status" value="1"/>
</dbReference>
<dbReference type="FunFam" id="3.40.50.10050:FF:000002">
    <property type="entry name" value="Eukaryotic translation initiation factor 5B"/>
    <property type="match status" value="1"/>
</dbReference>
<dbReference type="InterPro" id="IPR009000">
    <property type="entry name" value="Transl_B-barrel_sf"/>
</dbReference>
<dbReference type="InterPro" id="IPR027417">
    <property type="entry name" value="P-loop_NTPase"/>
</dbReference>
<dbReference type="OMA" id="QLMWCAN"/>
<dbReference type="EMBL" id="UFQT01000664">
    <property type="protein sequence ID" value="SSX26287.1"/>
    <property type="molecule type" value="Genomic_DNA"/>
</dbReference>
<accession>A0A336MD14</accession>
<dbReference type="GO" id="GO:0003743">
    <property type="term" value="F:translation initiation factor activity"/>
    <property type="evidence" value="ECO:0007669"/>
    <property type="project" value="TreeGrafter"/>
</dbReference>
<evidence type="ECO:0000256" key="5">
    <source>
        <dbReference type="ARBA" id="ARBA00032478"/>
    </source>
</evidence>
<dbReference type="Gene3D" id="3.40.50.300">
    <property type="entry name" value="P-loop containing nucleotide triphosphate hydrolases"/>
    <property type="match status" value="1"/>
</dbReference>
<dbReference type="Pfam" id="PF00009">
    <property type="entry name" value="GTP_EFTU"/>
    <property type="match status" value="1"/>
</dbReference>
<gene>
    <name evidence="9" type="primary">CSON013281</name>
</gene>
<evidence type="ECO:0000259" key="8">
    <source>
        <dbReference type="PROSITE" id="PS51722"/>
    </source>
</evidence>
<dbReference type="Gene3D" id="2.40.30.10">
    <property type="entry name" value="Translation factors"/>
    <property type="match status" value="2"/>
</dbReference>